<organism evidence="3 4">
    <name type="scientific">Stephania japonica</name>
    <dbReference type="NCBI Taxonomy" id="461633"/>
    <lineage>
        <taxon>Eukaryota</taxon>
        <taxon>Viridiplantae</taxon>
        <taxon>Streptophyta</taxon>
        <taxon>Embryophyta</taxon>
        <taxon>Tracheophyta</taxon>
        <taxon>Spermatophyta</taxon>
        <taxon>Magnoliopsida</taxon>
        <taxon>Ranunculales</taxon>
        <taxon>Menispermaceae</taxon>
        <taxon>Menispermoideae</taxon>
        <taxon>Cissampelideae</taxon>
        <taxon>Stephania</taxon>
    </lineage>
</organism>
<evidence type="ECO:0000313" key="3">
    <source>
        <dbReference type="EMBL" id="KAK9091176.1"/>
    </source>
</evidence>
<keyword evidence="2" id="KW-0732">Signal</keyword>
<accession>A0AAP0ED75</accession>
<feature type="compositionally biased region" description="Low complexity" evidence="1">
    <location>
        <begin position="77"/>
        <end position="90"/>
    </location>
</feature>
<evidence type="ECO:0000256" key="2">
    <source>
        <dbReference type="SAM" id="SignalP"/>
    </source>
</evidence>
<protein>
    <recommendedName>
        <fullName evidence="5">Secreted protein</fullName>
    </recommendedName>
</protein>
<evidence type="ECO:0000256" key="1">
    <source>
        <dbReference type="SAM" id="MobiDB-lite"/>
    </source>
</evidence>
<keyword evidence="4" id="KW-1185">Reference proteome</keyword>
<dbReference type="EMBL" id="JBBNAE010000010">
    <property type="protein sequence ID" value="KAK9091176.1"/>
    <property type="molecule type" value="Genomic_DNA"/>
</dbReference>
<evidence type="ECO:0000313" key="4">
    <source>
        <dbReference type="Proteomes" id="UP001417504"/>
    </source>
</evidence>
<dbReference type="AlphaFoldDB" id="A0AAP0ED75"/>
<sequence length="119" mass="13620">MVKRVVMMMEKRLLMVVVVMLLLLQRKKKKKKNACFVACWNIFQQATKNEEDERTGPGQGDPTRFGSTGSTGFDQWTGQTGLTGQTGQTGHDPTQPGRVRPDPRPTYYFINKNIYIYFN</sequence>
<feature type="signal peptide" evidence="2">
    <location>
        <begin position="1"/>
        <end position="29"/>
    </location>
</feature>
<comment type="caution">
    <text evidence="3">The sequence shown here is derived from an EMBL/GenBank/DDBJ whole genome shotgun (WGS) entry which is preliminary data.</text>
</comment>
<gene>
    <name evidence="3" type="ORF">Sjap_024353</name>
</gene>
<evidence type="ECO:0008006" key="5">
    <source>
        <dbReference type="Google" id="ProtNLM"/>
    </source>
</evidence>
<feature type="region of interest" description="Disordered" evidence="1">
    <location>
        <begin position="48"/>
        <end position="105"/>
    </location>
</feature>
<feature type="compositionally biased region" description="Polar residues" evidence="1">
    <location>
        <begin position="65"/>
        <end position="76"/>
    </location>
</feature>
<proteinExistence type="predicted"/>
<dbReference type="Proteomes" id="UP001417504">
    <property type="component" value="Unassembled WGS sequence"/>
</dbReference>
<feature type="chain" id="PRO_5042943006" description="Secreted protein" evidence="2">
    <location>
        <begin position="30"/>
        <end position="119"/>
    </location>
</feature>
<name>A0AAP0ED75_9MAGN</name>
<reference evidence="3 4" key="1">
    <citation type="submission" date="2024-01" db="EMBL/GenBank/DDBJ databases">
        <title>Genome assemblies of Stephania.</title>
        <authorList>
            <person name="Yang L."/>
        </authorList>
    </citation>
    <scope>NUCLEOTIDE SEQUENCE [LARGE SCALE GENOMIC DNA]</scope>
    <source>
        <strain evidence="3">QJT</strain>
        <tissue evidence="3">Leaf</tissue>
    </source>
</reference>